<feature type="non-terminal residue" evidence="1">
    <location>
        <position position="411"/>
    </location>
</feature>
<protein>
    <submittedName>
        <fullName evidence="1">Uncharacterized protein</fullName>
    </submittedName>
</protein>
<accession>A0ACD3RQ30</accession>
<gene>
    <name evidence="1" type="ORF">E3U43_015557</name>
</gene>
<organism evidence="1 2">
    <name type="scientific">Larimichthys crocea</name>
    <name type="common">Large yellow croaker</name>
    <name type="synonym">Pseudosciaena crocea</name>
    <dbReference type="NCBI Taxonomy" id="215358"/>
    <lineage>
        <taxon>Eukaryota</taxon>
        <taxon>Metazoa</taxon>
        <taxon>Chordata</taxon>
        <taxon>Craniata</taxon>
        <taxon>Vertebrata</taxon>
        <taxon>Euteleostomi</taxon>
        <taxon>Actinopterygii</taxon>
        <taxon>Neopterygii</taxon>
        <taxon>Teleostei</taxon>
        <taxon>Neoteleostei</taxon>
        <taxon>Acanthomorphata</taxon>
        <taxon>Eupercaria</taxon>
        <taxon>Sciaenidae</taxon>
        <taxon>Larimichthys</taxon>
    </lineage>
</organism>
<dbReference type="Proteomes" id="UP000793456">
    <property type="component" value="Chromosome III"/>
</dbReference>
<sequence>MCLLPQWSSRVFSVELDGAPFYFSIQERHRGEEVPRVFSEVQNNDRCYSLLVCGSDRIRRAKFYAELREKLLRDLPPECDVSPMLSFLPNGKDSLVKGYFLKGSSSSSERLLRDLVRHDPVLVCSYLRKEGGQLWTQHLWPHADNQTMDMSKEYYVVPSEAPEHHPSTLNIINSDVFYSFEDAYEVIKKCGDIIPEATSVMELLPSRAEARSKPDFPVIVIEGLDATGKTTLTESLRDSLGATLLRSPPQCMSPLRARFDQEPPLIRRAFYALGNYITAEQVGQEGMKAPVIVDRFWHSTAAYAIATAVSGPVCNLPAEGSEVYRWPSDLFQPSLVVLLTLDPEERKRRLRDRGQGKTEEEQELDHNQLFRLKVEEAYRRIAGPACVTVDASPSADQVLQQVRLLIRGKCH</sequence>
<proteinExistence type="predicted"/>
<dbReference type="EMBL" id="CM011676">
    <property type="protein sequence ID" value="TMS21584.1"/>
    <property type="molecule type" value="Genomic_DNA"/>
</dbReference>
<comment type="caution">
    <text evidence="1">The sequence shown here is derived from an EMBL/GenBank/DDBJ whole genome shotgun (WGS) entry which is preliminary data.</text>
</comment>
<evidence type="ECO:0000313" key="2">
    <source>
        <dbReference type="Proteomes" id="UP000793456"/>
    </source>
</evidence>
<keyword evidence="2" id="KW-1185">Reference proteome</keyword>
<name>A0ACD3RQ30_LARCR</name>
<reference evidence="1" key="1">
    <citation type="submission" date="2018-11" db="EMBL/GenBank/DDBJ databases">
        <title>The sequence and de novo assembly of Larimichthys crocea genome using PacBio and Hi-C technologies.</title>
        <authorList>
            <person name="Xu P."/>
            <person name="Chen B."/>
            <person name="Zhou Z."/>
            <person name="Ke Q."/>
            <person name="Wu Y."/>
            <person name="Bai H."/>
            <person name="Pu F."/>
        </authorList>
    </citation>
    <scope>NUCLEOTIDE SEQUENCE</scope>
    <source>
        <tissue evidence="1">Muscle</tissue>
    </source>
</reference>
<evidence type="ECO:0000313" key="1">
    <source>
        <dbReference type="EMBL" id="TMS21584.1"/>
    </source>
</evidence>